<evidence type="ECO:0000313" key="5">
    <source>
        <dbReference type="EMBL" id="KAK4884518.1"/>
    </source>
</evidence>
<evidence type="ECO:0000256" key="3">
    <source>
        <dbReference type="PROSITE-ProRule" id="PRU00221"/>
    </source>
</evidence>
<feature type="region of interest" description="Disordered" evidence="4">
    <location>
        <begin position="475"/>
        <end position="548"/>
    </location>
</feature>
<keyword evidence="6" id="KW-1185">Reference proteome</keyword>
<sequence>MPKLSSINPLSYIINRPINDKLVIKNKLFKERLARAKNLYRKDLFAHYGCVNAIEFSTEGELLVSGGDDRRVLLWSIPEAIHGKGAPICMESNHISNIFCLAFDSTNSKIFSGGNDDQVIIHDLKTANFVVKLLHKKPVYGLSVNPQNDYIVATAGDDGRILVFDIRESNTSDPLCVAKQKTGFHSVMFNPFNSRLLATANSEEGISLWDYRKPKEVLIHYDSTAGDVSGISVSFNSNGSRLLALRRRLPPVLYATQSQSAICQFYHPQYYNSCTMKTCCFAGDNDEYILSGSDDFNLYMWRIPKGTSEWGMSHVVLRGHRSIVNQVRYNKHNNLIASSGVEKMVKLWSTLPIGNWEGSLLKEHLDAPRSVYSHDDYIYLVGHTGQRISHDYSDQSTQEDSRMMAFFDSLIQREIEGWDSQSEVTLTTDSDSDNQAQDNTYFPWEVLYHNKRLTDESSKKQKPNRIAQLIAQKRSRLAKMAHHKSSSSVHKSNLKQNRRKRKPSHKSKNSNTKYLKNNGSSKKACSKKNDRSSSPLSNSYFDKENRKHKLHVDKSERMTRSKKCKTKQNFKDICENSVSSSSIDGPSTSTGITSSATVFRVVEQDSDEDIPLNRCLENTTNSEENFVNILPTPLNGTHDMCLNTLEINDHNNNGNVVALRNEDYIRVEAPSTSSLNNDTKTSVIIHNSCQNEEGPCLEKFTNEDAYEFVNSESYLNSNTYINDSDSSECEYDCTPIKKRNSEISTPDSGFVTGPCSSSSGYTIHSSKSHKPCSSRSVNNSYNEISSDDPDYPYEKFRKRAKKARLNVRKKICGDSDSN</sequence>
<accession>A0AAN7SQN4</accession>
<dbReference type="GO" id="GO:0005737">
    <property type="term" value="C:cytoplasm"/>
    <property type="evidence" value="ECO:0007669"/>
    <property type="project" value="TreeGrafter"/>
</dbReference>
<dbReference type="Gene3D" id="2.130.10.10">
    <property type="entry name" value="YVTN repeat-like/Quinoprotein amine dehydrogenase"/>
    <property type="match status" value="3"/>
</dbReference>
<dbReference type="PANTHER" id="PTHR15574:SF43">
    <property type="entry name" value="DDB1- AND CUL4-ASSOCIATED FACTOR 5"/>
    <property type="match status" value="1"/>
</dbReference>
<dbReference type="InterPro" id="IPR015943">
    <property type="entry name" value="WD40/YVTN_repeat-like_dom_sf"/>
</dbReference>
<name>A0AAN7SQN4_9COLE</name>
<dbReference type="GO" id="GO:0045717">
    <property type="term" value="P:negative regulation of fatty acid biosynthetic process"/>
    <property type="evidence" value="ECO:0007669"/>
    <property type="project" value="TreeGrafter"/>
</dbReference>
<feature type="compositionally biased region" description="Polar residues" evidence="4">
    <location>
        <begin position="509"/>
        <end position="523"/>
    </location>
</feature>
<dbReference type="PROSITE" id="PS50294">
    <property type="entry name" value="WD_REPEATS_REGION"/>
    <property type="match status" value="2"/>
</dbReference>
<feature type="region of interest" description="Disordered" evidence="4">
    <location>
        <begin position="761"/>
        <end position="792"/>
    </location>
</feature>
<evidence type="ECO:0000256" key="1">
    <source>
        <dbReference type="ARBA" id="ARBA00022574"/>
    </source>
</evidence>
<evidence type="ECO:0000256" key="2">
    <source>
        <dbReference type="ARBA" id="ARBA00022737"/>
    </source>
</evidence>
<evidence type="ECO:0008006" key="7">
    <source>
        <dbReference type="Google" id="ProtNLM"/>
    </source>
</evidence>
<organism evidence="5 6">
    <name type="scientific">Aquatica leii</name>
    <dbReference type="NCBI Taxonomy" id="1421715"/>
    <lineage>
        <taxon>Eukaryota</taxon>
        <taxon>Metazoa</taxon>
        <taxon>Ecdysozoa</taxon>
        <taxon>Arthropoda</taxon>
        <taxon>Hexapoda</taxon>
        <taxon>Insecta</taxon>
        <taxon>Pterygota</taxon>
        <taxon>Neoptera</taxon>
        <taxon>Endopterygota</taxon>
        <taxon>Coleoptera</taxon>
        <taxon>Polyphaga</taxon>
        <taxon>Elateriformia</taxon>
        <taxon>Elateroidea</taxon>
        <taxon>Lampyridae</taxon>
        <taxon>Luciolinae</taxon>
        <taxon>Aquatica</taxon>
    </lineage>
</organism>
<dbReference type="PANTHER" id="PTHR15574">
    <property type="entry name" value="WD REPEAT DOMAIN-CONTAINING FAMILY"/>
    <property type="match status" value="1"/>
</dbReference>
<comment type="caution">
    <text evidence="5">The sequence shown here is derived from an EMBL/GenBank/DDBJ whole genome shotgun (WGS) entry which is preliminary data.</text>
</comment>
<proteinExistence type="predicted"/>
<feature type="repeat" description="WD" evidence="3">
    <location>
        <begin position="91"/>
        <end position="132"/>
    </location>
</feature>
<dbReference type="GO" id="GO:0080008">
    <property type="term" value="C:Cul4-RING E3 ubiquitin ligase complex"/>
    <property type="evidence" value="ECO:0007669"/>
    <property type="project" value="TreeGrafter"/>
</dbReference>
<feature type="repeat" description="WD" evidence="3">
    <location>
        <begin position="44"/>
        <end position="77"/>
    </location>
</feature>
<dbReference type="EMBL" id="JARPUR010000001">
    <property type="protein sequence ID" value="KAK4884518.1"/>
    <property type="molecule type" value="Genomic_DNA"/>
</dbReference>
<gene>
    <name evidence="5" type="ORF">RN001_000789</name>
</gene>
<feature type="repeat" description="WD" evidence="3">
    <location>
        <begin position="317"/>
        <end position="349"/>
    </location>
</feature>
<dbReference type="AlphaFoldDB" id="A0AAN7SQN4"/>
<dbReference type="InterPro" id="IPR036322">
    <property type="entry name" value="WD40_repeat_dom_sf"/>
</dbReference>
<dbReference type="Pfam" id="PF00400">
    <property type="entry name" value="WD40"/>
    <property type="match status" value="4"/>
</dbReference>
<dbReference type="InterPro" id="IPR045151">
    <property type="entry name" value="DCAF8"/>
</dbReference>
<dbReference type="Proteomes" id="UP001353858">
    <property type="component" value="Unassembled WGS sequence"/>
</dbReference>
<dbReference type="SUPFAM" id="SSF50978">
    <property type="entry name" value="WD40 repeat-like"/>
    <property type="match status" value="1"/>
</dbReference>
<dbReference type="InterPro" id="IPR001680">
    <property type="entry name" value="WD40_rpt"/>
</dbReference>
<keyword evidence="1 3" id="KW-0853">WD repeat</keyword>
<keyword evidence="2" id="KW-0677">Repeat</keyword>
<evidence type="ECO:0000256" key="4">
    <source>
        <dbReference type="SAM" id="MobiDB-lite"/>
    </source>
</evidence>
<dbReference type="SMART" id="SM00320">
    <property type="entry name" value="WD40"/>
    <property type="match status" value="6"/>
</dbReference>
<dbReference type="PROSITE" id="PS50082">
    <property type="entry name" value="WD_REPEATS_2"/>
    <property type="match status" value="3"/>
</dbReference>
<feature type="compositionally biased region" description="Basic residues" evidence="4">
    <location>
        <begin position="475"/>
        <end position="485"/>
    </location>
</feature>
<feature type="compositionally biased region" description="Basic residues" evidence="4">
    <location>
        <begin position="492"/>
        <end position="508"/>
    </location>
</feature>
<evidence type="ECO:0000313" key="6">
    <source>
        <dbReference type="Proteomes" id="UP001353858"/>
    </source>
</evidence>
<protein>
    <recommendedName>
        <fullName evidence="7">DDB1- and CUL4-associated factor 5</fullName>
    </recommendedName>
</protein>
<reference evidence="6" key="1">
    <citation type="submission" date="2023-01" db="EMBL/GenBank/DDBJ databases">
        <title>Key to firefly adult light organ development and bioluminescence: homeobox transcription factors regulate luciferase expression and transportation to peroxisome.</title>
        <authorList>
            <person name="Fu X."/>
        </authorList>
    </citation>
    <scope>NUCLEOTIDE SEQUENCE [LARGE SCALE GENOMIC DNA]</scope>
</reference>